<evidence type="ECO:0000313" key="6">
    <source>
        <dbReference type="EMBL" id="VDP51233.1"/>
    </source>
</evidence>
<name>A0A183KDI8_9TREM</name>
<dbReference type="InterPro" id="IPR051877">
    <property type="entry name" value="Centriole_BasalBody_StrucProt"/>
</dbReference>
<reference evidence="8" key="1">
    <citation type="submission" date="2016-06" db="UniProtKB">
        <authorList>
            <consortium name="WormBaseParasite"/>
        </authorList>
    </citation>
    <scope>IDENTIFICATION</scope>
</reference>
<dbReference type="PANTHER" id="PTHR20544">
    <property type="entry name" value="CENTROSOMAL PROTEIN CEP135"/>
    <property type="match status" value="1"/>
</dbReference>
<dbReference type="PANTHER" id="PTHR20544:SF0">
    <property type="entry name" value="NUCLEOPROTEIN TPR_MLP1 DOMAIN-CONTAINING PROTEIN"/>
    <property type="match status" value="1"/>
</dbReference>
<dbReference type="GO" id="GO:0005814">
    <property type="term" value="C:centriole"/>
    <property type="evidence" value="ECO:0007669"/>
    <property type="project" value="UniProtKB-SubCell"/>
</dbReference>
<evidence type="ECO:0000256" key="1">
    <source>
        <dbReference type="ARBA" id="ARBA00004114"/>
    </source>
</evidence>
<keyword evidence="5" id="KW-0175">Coiled coil</keyword>
<feature type="coiled-coil region" evidence="5">
    <location>
        <begin position="17"/>
        <end position="127"/>
    </location>
</feature>
<dbReference type="WBParaSite" id="SCUD_0001308301-mRNA-1">
    <property type="protein sequence ID" value="SCUD_0001308301-mRNA-1"/>
    <property type="gene ID" value="SCUD_0001308301"/>
</dbReference>
<comment type="similarity">
    <text evidence="4">Belongs to the CEP135/TSGA10 family.</text>
</comment>
<feature type="coiled-coil region" evidence="5">
    <location>
        <begin position="226"/>
        <end position="253"/>
    </location>
</feature>
<organism evidence="8">
    <name type="scientific">Schistosoma curassoni</name>
    <dbReference type="NCBI Taxonomy" id="6186"/>
    <lineage>
        <taxon>Eukaryota</taxon>
        <taxon>Metazoa</taxon>
        <taxon>Spiralia</taxon>
        <taxon>Lophotrochozoa</taxon>
        <taxon>Platyhelminthes</taxon>
        <taxon>Trematoda</taxon>
        <taxon>Digenea</taxon>
        <taxon>Strigeidida</taxon>
        <taxon>Schistosomatoidea</taxon>
        <taxon>Schistosomatidae</taxon>
        <taxon>Schistosoma</taxon>
    </lineage>
</organism>
<evidence type="ECO:0000313" key="8">
    <source>
        <dbReference type="WBParaSite" id="SCUD_0001308301-mRNA-1"/>
    </source>
</evidence>
<evidence type="ECO:0000256" key="2">
    <source>
        <dbReference type="ARBA" id="ARBA00022490"/>
    </source>
</evidence>
<dbReference type="EMBL" id="UZAK01035592">
    <property type="protein sequence ID" value="VDP51233.1"/>
    <property type="molecule type" value="Genomic_DNA"/>
</dbReference>
<sequence>MNQAIDTEFGDETVQNLQIITTERNSLRERLHNLTNENNNLIQCLENIKNELNEVKQNKVSLEQRIAELIKSIVDKENECDRLIEKVNCLEKHNSNTDQVLFIKNNLQAVQAQLEKVQKDYEKSRNEYISLHVTLRQIDQEKDHLQICLDERTERCLTLERQLITNETSIKDLKNEVNILISEKQRLQSELNASYDKQSDLDRRVVDYNKELTNLRDTCTTLALQLDEKITLINRLENQLNELDYKYSTLDKESLDLRQQLQHQKKECHDYAQVVQSLEVQCELLKRTTSDSENRIKRLQIENEEIHHHLTDARNLCDNLERQKNSLQHQYTISSFEMNQTKAKLVETERELVELRKQVDREREAMKSFEFVLGSSREAEHTAHLELKVS</sequence>
<gene>
    <name evidence="6" type="ORF">SCUD_LOCUS13080</name>
</gene>
<protein>
    <submittedName>
        <fullName evidence="8">CCDC144C domain-containing protein</fullName>
    </submittedName>
</protein>
<comment type="subcellular location">
    <subcellularLocation>
        <location evidence="1">Cytoplasm</location>
        <location evidence="1">Cytoskeleton</location>
        <location evidence="1">Microtubule organizing center</location>
        <location evidence="1">Centrosome</location>
        <location evidence="1">Centriole</location>
    </subcellularLocation>
</comment>
<dbReference type="AlphaFoldDB" id="A0A183KDI8"/>
<reference evidence="6 7" key="2">
    <citation type="submission" date="2018-11" db="EMBL/GenBank/DDBJ databases">
        <authorList>
            <consortium name="Pathogen Informatics"/>
        </authorList>
    </citation>
    <scope>NUCLEOTIDE SEQUENCE [LARGE SCALE GENOMIC DNA]</scope>
    <source>
        <strain evidence="6">Dakar</strain>
        <strain evidence="7">Dakar, Senegal</strain>
    </source>
</reference>
<dbReference type="Gene3D" id="1.10.287.1490">
    <property type="match status" value="2"/>
</dbReference>
<evidence type="ECO:0000256" key="4">
    <source>
        <dbReference type="ARBA" id="ARBA00038123"/>
    </source>
</evidence>
<feature type="coiled-coil region" evidence="5">
    <location>
        <begin position="282"/>
        <end position="365"/>
    </location>
</feature>
<keyword evidence="3" id="KW-0206">Cytoskeleton</keyword>
<evidence type="ECO:0000256" key="5">
    <source>
        <dbReference type="SAM" id="Coils"/>
    </source>
</evidence>
<proteinExistence type="inferred from homology"/>
<dbReference type="STRING" id="6186.A0A183KDI8"/>
<keyword evidence="2" id="KW-0963">Cytoplasm</keyword>
<dbReference type="SUPFAM" id="SSF90257">
    <property type="entry name" value="Myosin rod fragments"/>
    <property type="match status" value="1"/>
</dbReference>
<evidence type="ECO:0000313" key="7">
    <source>
        <dbReference type="Proteomes" id="UP000279833"/>
    </source>
</evidence>
<dbReference type="Proteomes" id="UP000279833">
    <property type="component" value="Unassembled WGS sequence"/>
</dbReference>
<accession>A0A183KDI8</accession>
<evidence type="ECO:0000256" key="3">
    <source>
        <dbReference type="ARBA" id="ARBA00023212"/>
    </source>
</evidence>
<keyword evidence="7" id="KW-1185">Reference proteome</keyword>